<feature type="chain" id="PRO_5044654936" evidence="2">
    <location>
        <begin position="17"/>
        <end position="429"/>
    </location>
</feature>
<accession>A0A6P8ZY95</accession>
<keyword evidence="2" id="KW-0732">Signal</keyword>
<evidence type="ECO:0000313" key="5">
    <source>
        <dbReference type="RefSeq" id="XP_034250379.1"/>
    </source>
</evidence>
<evidence type="ECO:0000256" key="2">
    <source>
        <dbReference type="SAM" id="SignalP"/>
    </source>
</evidence>
<feature type="compositionally biased region" description="Acidic residues" evidence="1">
    <location>
        <begin position="301"/>
        <end position="317"/>
    </location>
</feature>
<name>A0A6P8ZY95_THRPL</name>
<feature type="compositionally biased region" description="Pro residues" evidence="1">
    <location>
        <begin position="318"/>
        <end position="332"/>
    </location>
</feature>
<feature type="compositionally biased region" description="Pro residues" evidence="1">
    <location>
        <begin position="286"/>
        <end position="300"/>
    </location>
</feature>
<dbReference type="Proteomes" id="UP000515158">
    <property type="component" value="Unplaced"/>
</dbReference>
<evidence type="ECO:0000256" key="1">
    <source>
        <dbReference type="SAM" id="MobiDB-lite"/>
    </source>
</evidence>
<dbReference type="RefSeq" id="XP_034250378.1">
    <property type="nucleotide sequence ID" value="XM_034394487.1"/>
</dbReference>
<feature type="region of interest" description="Disordered" evidence="1">
    <location>
        <begin position="242"/>
        <end position="429"/>
    </location>
</feature>
<gene>
    <name evidence="4 5" type="primary">LOC117650871</name>
</gene>
<proteinExistence type="predicted"/>
<dbReference type="AlphaFoldDB" id="A0A6P8ZY95"/>
<organism evidence="4">
    <name type="scientific">Thrips palmi</name>
    <name type="common">Melon thrips</name>
    <dbReference type="NCBI Taxonomy" id="161013"/>
    <lineage>
        <taxon>Eukaryota</taxon>
        <taxon>Metazoa</taxon>
        <taxon>Ecdysozoa</taxon>
        <taxon>Arthropoda</taxon>
        <taxon>Hexapoda</taxon>
        <taxon>Insecta</taxon>
        <taxon>Pterygota</taxon>
        <taxon>Neoptera</taxon>
        <taxon>Paraneoptera</taxon>
        <taxon>Thysanoptera</taxon>
        <taxon>Terebrantia</taxon>
        <taxon>Thripoidea</taxon>
        <taxon>Thripidae</taxon>
        <taxon>Thrips</taxon>
    </lineage>
</organism>
<feature type="compositionally biased region" description="Low complexity" evidence="1">
    <location>
        <begin position="333"/>
        <end position="356"/>
    </location>
</feature>
<feature type="signal peptide" evidence="2">
    <location>
        <begin position="1"/>
        <end position="16"/>
    </location>
</feature>
<feature type="compositionally biased region" description="Pro residues" evidence="1">
    <location>
        <begin position="248"/>
        <end position="265"/>
    </location>
</feature>
<dbReference type="KEGG" id="tpal:117650871"/>
<evidence type="ECO:0000313" key="3">
    <source>
        <dbReference type="Proteomes" id="UP000515158"/>
    </source>
</evidence>
<dbReference type="GeneID" id="117650871"/>
<dbReference type="RefSeq" id="XP_034250379.1">
    <property type="nucleotide sequence ID" value="XM_034394488.1"/>
</dbReference>
<sequence>MLIFSLLLCYLSCVLTMPPQLRPRRGVFAAWSQDSYTTFRRGRAFELPGTHVIDLSATHKAMYQLIGTCEALPDGEEGVWVPAASVVTLPSEPKKVRCNFCAVALNNLAHYSIHVRRGCERFDRNNGDQVSIFNRNVETFKFMFGCNLSPLPLPGQQQEEQEAAVLLQYDLLRGGMPPPDNDALRQFEDRIEREATAMLASLRKAIIAARSGDEQARMPNSYAFAAGCARIATNVNRMSRRIARGNAPTPPPFPPFPLFPLFPPPGDDDGDDDGGPPPGDGDDNGGPPPGDGDDGGPPPGDGDDDGGAPPGDGDDDGGPPPGDGGRGPPPTTTPTTTTPTTTTPTTTTPTTTTPTTSSGSFLRRRGTATTSKSKRRREEEEVEEEEEVRAPSPPKRPRRRKRDDEDEDPPPVPPVARRSRRLAGLGVAF</sequence>
<keyword evidence="3" id="KW-1185">Reference proteome</keyword>
<evidence type="ECO:0000313" key="4">
    <source>
        <dbReference type="RefSeq" id="XP_034250378.1"/>
    </source>
</evidence>
<protein>
    <submittedName>
        <fullName evidence="4 5">WAS/WASL-interacting protein family member 1-like</fullName>
    </submittedName>
</protein>
<reference evidence="4 5" key="1">
    <citation type="submission" date="2025-04" db="UniProtKB">
        <authorList>
            <consortium name="RefSeq"/>
        </authorList>
    </citation>
    <scope>IDENTIFICATION</scope>
    <source>
        <tissue evidence="4 5">Total insect</tissue>
    </source>
</reference>